<dbReference type="RefSeq" id="WP_376805314.1">
    <property type="nucleotide sequence ID" value="NZ_JBHTAC010000003.1"/>
</dbReference>
<proteinExistence type="predicted"/>
<organism evidence="3 4">
    <name type="scientific">Catellatospora aurea</name>
    <dbReference type="NCBI Taxonomy" id="1337874"/>
    <lineage>
        <taxon>Bacteria</taxon>
        <taxon>Bacillati</taxon>
        <taxon>Actinomycetota</taxon>
        <taxon>Actinomycetes</taxon>
        <taxon>Micromonosporales</taxon>
        <taxon>Micromonosporaceae</taxon>
        <taxon>Catellatospora</taxon>
    </lineage>
</organism>
<feature type="chain" id="PRO_5047382965" evidence="2">
    <location>
        <begin position="38"/>
        <end position="508"/>
    </location>
</feature>
<name>A0ABW2GSR2_9ACTN</name>
<evidence type="ECO:0000256" key="1">
    <source>
        <dbReference type="SAM" id="MobiDB-lite"/>
    </source>
</evidence>
<accession>A0ABW2GSR2</accession>
<feature type="signal peptide" evidence="2">
    <location>
        <begin position="1"/>
        <end position="37"/>
    </location>
</feature>
<gene>
    <name evidence="3" type="ORF">ACFQO7_05255</name>
</gene>
<dbReference type="InterPro" id="IPR016195">
    <property type="entry name" value="Pol/histidinol_Pase-like"/>
</dbReference>
<keyword evidence="2" id="KW-0732">Signal</keyword>
<dbReference type="SUPFAM" id="SSF89550">
    <property type="entry name" value="PHP domain-like"/>
    <property type="match status" value="1"/>
</dbReference>
<dbReference type="InterPro" id="IPR006311">
    <property type="entry name" value="TAT_signal"/>
</dbReference>
<dbReference type="Gene3D" id="3.20.20.140">
    <property type="entry name" value="Metal-dependent hydrolases"/>
    <property type="match status" value="1"/>
</dbReference>
<protein>
    <submittedName>
        <fullName evidence="3">Histidinol-phosphatase</fullName>
    </submittedName>
</protein>
<feature type="region of interest" description="Disordered" evidence="1">
    <location>
        <begin position="467"/>
        <end position="488"/>
    </location>
</feature>
<dbReference type="Proteomes" id="UP001596392">
    <property type="component" value="Unassembled WGS sequence"/>
</dbReference>
<comment type="caution">
    <text evidence="3">The sequence shown here is derived from an EMBL/GenBank/DDBJ whole genome shotgun (WGS) entry which is preliminary data.</text>
</comment>
<dbReference type="PROSITE" id="PS51318">
    <property type="entry name" value="TAT"/>
    <property type="match status" value="1"/>
</dbReference>
<reference evidence="4" key="1">
    <citation type="journal article" date="2019" name="Int. J. Syst. Evol. Microbiol.">
        <title>The Global Catalogue of Microorganisms (GCM) 10K type strain sequencing project: providing services to taxonomists for standard genome sequencing and annotation.</title>
        <authorList>
            <consortium name="The Broad Institute Genomics Platform"/>
            <consortium name="The Broad Institute Genome Sequencing Center for Infectious Disease"/>
            <person name="Wu L."/>
            <person name="Ma J."/>
        </authorList>
    </citation>
    <scope>NUCLEOTIDE SEQUENCE [LARGE SCALE GENOMIC DNA]</scope>
    <source>
        <strain evidence="4">CGMCC 1.9106</strain>
    </source>
</reference>
<evidence type="ECO:0000256" key="2">
    <source>
        <dbReference type="SAM" id="SignalP"/>
    </source>
</evidence>
<sequence>MSQQLSASTSRPLRRRALLAAGAAAGLAGLVPSRAQAAGPGLRWTAGDHHVHTKYSGSPDAPYRVEQHVQAAAGYGLGWLVITDHPGPAHARHGLARSAADLAVLRERYPHLHLFQGIEWRVPGAEHATLFTAPGRHEAALLADFESRFDAELAGHGSGPDGHTTAVEALRRLGAQVDAGDTPMALCILNHPSRSGAYSPAELRRLRDAHPLVIGMEGAPGGQANGIPADDGGVGGDRGGYGRRPTRTSYAGYPAAANRTLGGFDWMTATVGGMWDAMLAEGLPWWITASSDAHKVYGQRWRSGGGPTEDGSYPDPVPDDSPGPSGGLWPGQYSRTHVGVAGDGALAVMRGLRDGRVWVDHGHLLDAVHVEIGPERANLGEVAVVSRGDSVELRATITPASADNPHGDRPRLRRVDVIAGPVTGRAQAQAQTAPQTRVVASFDADRGPVRLVHRFTDVRRPFYVRLRGTDGNHSAPGSIEPRPDPTGDADPWQDLWFYTNPVFVAVTG</sequence>
<evidence type="ECO:0000313" key="4">
    <source>
        <dbReference type="Proteomes" id="UP001596392"/>
    </source>
</evidence>
<dbReference type="EMBL" id="JBHTAC010000003">
    <property type="protein sequence ID" value="MFC7241882.1"/>
    <property type="molecule type" value="Genomic_DNA"/>
</dbReference>
<keyword evidence="4" id="KW-1185">Reference proteome</keyword>
<evidence type="ECO:0000313" key="3">
    <source>
        <dbReference type="EMBL" id="MFC7241882.1"/>
    </source>
</evidence>
<feature type="region of interest" description="Disordered" evidence="1">
    <location>
        <begin position="298"/>
        <end position="334"/>
    </location>
</feature>